<dbReference type="PANTHER" id="PTHR37957">
    <property type="entry name" value="BLR7070 PROTEIN"/>
    <property type="match status" value="1"/>
</dbReference>
<keyword evidence="1" id="KW-0732">Signal</keyword>
<dbReference type="SUPFAM" id="SSF63829">
    <property type="entry name" value="Calcium-dependent phosphotriesterase"/>
    <property type="match status" value="1"/>
</dbReference>
<comment type="caution">
    <text evidence="4">The sequence shown here is derived from an EMBL/GenBank/DDBJ whole genome shotgun (WGS) entry which is preliminary data.</text>
</comment>
<dbReference type="Gene3D" id="2.60.40.3440">
    <property type="match status" value="1"/>
</dbReference>
<dbReference type="AlphaFoldDB" id="A0A9P3Q8P6"/>
<dbReference type="Proteomes" id="UP001064782">
    <property type="component" value="Unassembled WGS sequence"/>
</dbReference>
<evidence type="ECO:0000313" key="4">
    <source>
        <dbReference type="EMBL" id="GLD31999.1"/>
    </source>
</evidence>
<proteinExistence type="predicted"/>
<dbReference type="InterPro" id="IPR027372">
    <property type="entry name" value="Phytase-like_dom"/>
</dbReference>
<accession>A0A9P3Q8P6</accession>
<keyword evidence="5" id="KW-1185">Reference proteome</keyword>
<dbReference type="GeneID" id="83631326"/>
<evidence type="ECO:0000259" key="2">
    <source>
        <dbReference type="Pfam" id="PF13449"/>
    </source>
</evidence>
<feature type="chain" id="PRO_5040445365" description="Phytase-like domain-containing protein" evidence="1">
    <location>
        <begin position="23"/>
        <end position="529"/>
    </location>
</feature>
<organism evidence="4 5">
    <name type="scientific">Mycobacterium kiyosense</name>
    <dbReference type="NCBI Taxonomy" id="2871094"/>
    <lineage>
        <taxon>Bacteria</taxon>
        <taxon>Bacillati</taxon>
        <taxon>Actinomycetota</taxon>
        <taxon>Actinomycetes</taxon>
        <taxon>Mycobacteriales</taxon>
        <taxon>Mycobacteriaceae</taxon>
        <taxon>Mycobacterium</taxon>
    </lineage>
</organism>
<dbReference type="PANTHER" id="PTHR37957:SF1">
    <property type="entry name" value="PHYTASE-LIKE DOMAIN-CONTAINING PROTEIN"/>
    <property type="match status" value="1"/>
</dbReference>
<dbReference type="PROSITE" id="PS51257">
    <property type="entry name" value="PROKAR_LIPOPROTEIN"/>
    <property type="match status" value="1"/>
</dbReference>
<dbReference type="EMBL" id="BRZI01000034">
    <property type="protein sequence ID" value="GLD31999.1"/>
    <property type="molecule type" value="Genomic_DNA"/>
</dbReference>
<evidence type="ECO:0000256" key="1">
    <source>
        <dbReference type="SAM" id="SignalP"/>
    </source>
</evidence>
<feature type="signal peptide" evidence="1">
    <location>
        <begin position="1"/>
        <end position="22"/>
    </location>
</feature>
<name>A0A9P3Q8P6_9MYCO</name>
<gene>
    <name evidence="4" type="ORF">Mkiyose1413_38820</name>
    <name evidence="3" type="ORF">SRL2020028_14490</name>
</gene>
<reference evidence="4" key="1">
    <citation type="submission" date="2022-08" db="EMBL/GenBank/DDBJ databases">
        <title>Mycobacterium kiyosense sp. nov., scotochromogenic slow-glowing species isolated from respiratory specimens.</title>
        <authorList>
            <person name="Fukano H."/>
            <person name="Kazumi Y."/>
            <person name="Sakagami N."/>
            <person name="Ato M."/>
            <person name="Mitarai S."/>
            <person name="Hoshino Y."/>
        </authorList>
    </citation>
    <scope>NUCLEOTIDE SEQUENCE</scope>
    <source>
        <strain evidence="4">1413</strain>
        <strain evidence="3">SRL2020-028</strain>
    </source>
</reference>
<dbReference type="EMBL" id="BRXE01000009">
    <property type="protein sequence ID" value="GLB82193.1"/>
    <property type="molecule type" value="Genomic_DNA"/>
</dbReference>
<evidence type="ECO:0000313" key="3">
    <source>
        <dbReference type="EMBL" id="GLB82193.1"/>
    </source>
</evidence>
<dbReference type="Pfam" id="PF17963">
    <property type="entry name" value="Big_9"/>
    <property type="match status" value="1"/>
</dbReference>
<dbReference type="RefSeq" id="WP_236977711.1">
    <property type="nucleotide sequence ID" value="NZ_BRXE01000009.1"/>
</dbReference>
<dbReference type="Proteomes" id="UP001165663">
    <property type="component" value="Unassembled WGS sequence"/>
</dbReference>
<feature type="domain" description="Phytase-like" evidence="2">
    <location>
        <begin position="126"/>
        <end position="478"/>
    </location>
</feature>
<sequence>MAHTARTLTVLATVLVTVSACASSAAPSPSAPAGNAQFHAAGPLSISPRQLLAATGGVTPVAFGKPQHGKISYGDNGAIIYTPDSGFSGNDDFSVTTSRAVKVYAEDQLPLATMAGVTIKAAAHGSAIAAVPGSADEIYGLTDRGPNVDGRSPGEKVLPLPDFHPQIAKFKLADGVATVQQTVLLYATDGVPMVGLVDPHATTGESLVDLDGTPLPPSEYGVDPEGLVATRDGTFWVSDEYGPYIIHFDANGKELERLSPFDATLPRELSLRTPNQGLEGLTMTPDGNTLVAIMQSALQTPGLQGPAKSVPVTRIVTVNLTDRSIVHEYLYPLANPQQTRVGVSEITALSATQFLVDESDTKFAPNADKKIYQIDIAGATDVGPLSTLPGAVYQADAGGLLINRAPIETMVGVSTDSDAVGKLKAAGISVVTKQLKLDLGGLVRSLSPAGDFFGHNKVEGLITPDGGNTLIIANDSDFGLAGLASDTPPFRLKPKTLPNGAQDSGEFLVVDTTKLPATTEQVKISVRVG</sequence>
<dbReference type="Pfam" id="PF13449">
    <property type="entry name" value="Phytase-like"/>
    <property type="match status" value="1"/>
</dbReference>
<evidence type="ECO:0000313" key="5">
    <source>
        <dbReference type="Proteomes" id="UP001064782"/>
    </source>
</evidence>
<protein>
    <recommendedName>
        <fullName evidence="2">Phytase-like domain-containing protein</fullName>
    </recommendedName>
</protein>